<dbReference type="InterPro" id="IPR015919">
    <property type="entry name" value="Cadherin-like_sf"/>
</dbReference>
<keyword evidence="5" id="KW-0130">Cell adhesion</keyword>
<organism evidence="11 12">
    <name type="scientific">Porites evermanni</name>
    <dbReference type="NCBI Taxonomy" id="104178"/>
    <lineage>
        <taxon>Eukaryota</taxon>
        <taxon>Metazoa</taxon>
        <taxon>Cnidaria</taxon>
        <taxon>Anthozoa</taxon>
        <taxon>Hexacorallia</taxon>
        <taxon>Scleractinia</taxon>
        <taxon>Fungiina</taxon>
        <taxon>Poritidae</taxon>
        <taxon>Porites</taxon>
    </lineage>
</organism>
<keyword evidence="6" id="KW-1133">Transmembrane helix</keyword>
<dbReference type="PANTHER" id="PTHR24025:SF23">
    <property type="entry name" value="NEURAL-CADHERIN"/>
    <property type="match status" value="1"/>
</dbReference>
<feature type="region of interest" description="Disordered" evidence="9">
    <location>
        <begin position="1"/>
        <end position="25"/>
    </location>
</feature>
<feature type="non-terminal residue" evidence="11">
    <location>
        <position position="1"/>
    </location>
</feature>
<comment type="subcellular location">
    <subcellularLocation>
        <location evidence="1">Membrane</location>
    </subcellularLocation>
</comment>
<evidence type="ECO:0000313" key="12">
    <source>
        <dbReference type="Proteomes" id="UP001159427"/>
    </source>
</evidence>
<sequence length="108" mass="10735">ASAPVFSSSSYSGTVNENVPTGTTVSGVTLSATDSDGDSITYSIISSAGPFKLSGAGTSVLTNGLAIDFETQDSYSLTVQAEAAGETANASVTITVVNVNEAPSFTLS</sequence>
<dbReference type="SUPFAM" id="SSF49313">
    <property type="entry name" value="Cadherin-like"/>
    <property type="match status" value="1"/>
</dbReference>
<protein>
    <recommendedName>
        <fullName evidence="10">Cadherin domain-containing protein</fullName>
    </recommendedName>
</protein>
<evidence type="ECO:0000259" key="10">
    <source>
        <dbReference type="PROSITE" id="PS50268"/>
    </source>
</evidence>
<evidence type="ECO:0000256" key="5">
    <source>
        <dbReference type="ARBA" id="ARBA00022889"/>
    </source>
</evidence>
<keyword evidence="4 8" id="KW-0106">Calcium</keyword>
<dbReference type="InterPro" id="IPR002126">
    <property type="entry name" value="Cadherin-like_dom"/>
</dbReference>
<keyword evidence="3" id="KW-0677">Repeat</keyword>
<dbReference type="Pfam" id="PF00028">
    <property type="entry name" value="Cadherin"/>
    <property type="match status" value="1"/>
</dbReference>
<proteinExistence type="predicted"/>
<keyword evidence="7" id="KW-0472">Membrane</keyword>
<keyword evidence="12" id="KW-1185">Reference proteome</keyword>
<evidence type="ECO:0000256" key="3">
    <source>
        <dbReference type="ARBA" id="ARBA00022737"/>
    </source>
</evidence>
<accession>A0ABN8T296</accession>
<reference evidence="11 12" key="1">
    <citation type="submission" date="2022-05" db="EMBL/GenBank/DDBJ databases">
        <authorList>
            <consortium name="Genoscope - CEA"/>
            <person name="William W."/>
        </authorList>
    </citation>
    <scope>NUCLEOTIDE SEQUENCE [LARGE SCALE GENOMIC DNA]</scope>
</reference>
<dbReference type="PANTHER" id="PTHR24025">
    <property type="entry name" value="DESMOGLEIN FAMILY MEMBER"/>
    <property type="match status" value="1"/>
</dbReference>
<dbReference type="SMART" id="SM00112">
    <property type="entry name" value="CA"/>
    <property type="match status" value="1"/>
</dbReference>
<dbReference type="InterPro" id="IPR050971">
    <property type="entry name" value="Cadherin-domain_protein"/>
</dbReference>
<evidence type="ECO:0000256" key="9">
    <source>
        <dbReference type="SAM" id="MobiDB-lite"/>
    </source>
</evidence>
<dbReference type="PRINTS" id="PR00205">
    <property type="entry name" value="CADHERIN"/>
</dbReference>
<gene>
    <name evidence="11" type="ORF">PEVE_00035313</name>
</gene>
<comment type="caution">
    <text evidence="11">The sequence shown here is derived from an EMBL/GenBank/DDBJ whole genome shotgun (WGS) entry which is preliminary data.</text>
</comment>
<dbReference type="PROSITE" id="PS50268">
    <property type="entry name" value="CADHERIN_2"/>
    <property type="match status" value="1"/>
</dbReference>
<evidence type="ECO:0000256" key="7">
    <source>
        <dbReference type="ARBA" id="ARBA00023136"/>
    </source>
</evidence>
<name>A0ABN8T296_9CNID</name>
<evidence type="ECO:0000256" key="8">
    <source>
        <dbReference type="PROSITE-ProRule" id="PRU00043"/>
    </source>
</evidence>
<dbReference type="Proteomes" id="UP001159427">
    <property type="component" value="Unassembled WGS sequence"/>
</dbReference>
<evidence type="ECO:0000256" key="4">
    <source>
        <dbReference type="ARBA" id="ARBA00022837"/>
    </source>
</evidence>
<dbReference type="EMBL" id="CALNXI010005452">
    <property type="protein sequence ID" value="CAH3197870.1"/>
    <property type="molecule type" value="Genomic_DNA"/>
</dbReference>
<evidence type="ECO:0000256" key="2">
    <source>
        <dbReference type="ARBA" id="ARBA00022692"/>
    </source>
</evidence>
<feature type="non-terminal residue" evidence="11">
    <location>
        <position position="108"/>
    </location>
</feature>
<feature type="compositionally biased region" description="Polar residues" evidence="9">
    <location>
        <begin position="13"/>
        <end position="25"/>
    </location>
</feature>
<dbReference type="CDD" id="cd11304">
    <property type="entry name" value="Cadherin_repeat"/>
    <property type="match status" value="1"/>
</dbReference>
<evidence type="ECO:0000313" key="11">
    <source>
        <dbReference type="EMBL" id="CAH3197870.1"/>
    </source>
</evidence>
<feature type="domain" description="Cadherin" evidence="10">
    <location>
        <begin position="7"/>
        <end position="105"/>
    </location>
</feature>
<evidence type="ECO:0000256" key="1">
    <source>
        <dbReference type="ARBA" id="ARBA00004370"/>
    </source>
</evidence>
<evidence type="ECO:0000256" key="6">
    <source>
        <dbReference type="ARBA" id="ARBA00022989"/>
    </source>
</evidence>
<keyword evidence="2" id="KW-0812">Transmembrane</keyword>
<dbReference type="Gene3D" id="2.60.40.60">
    <property type="entry name" value="Cadherins"/>
    <property type="match status" value="1"/>
</dbReference>